<reference evidence="2" key="2">
    <citation type="journal article" date="2022" name="Microb. Genom.">
        <title>A chromosome-scale genome assembly of the tomato pathogen Cladosporium fulvum reveals a compartmentalized genome architecture and the presence of a dispensable chromosome.</title>
        <authorList>
            <person name="Zaccaron A.Z."/>
            <person name="Chen L.H."/>
            <person name="Samaras A."/>
            <person name="Stergiopoulos I."/>
        </authorList>
    </citation>
    <scope>NUCLEOTIDE SEQUENCE</scope>
    <source>
        <strain evidence="2">Race5_Kim</strain>
    </source>
</reference>
<keyword evidence="3" id="KW-1185">Reference proteome</keyword>
<proteinExistence type="predicted"/>
<dbReference type="EMBL" id="CP090173">
    <property type="protein sequence ID" value="UJO23671.1"/>
    <property type="molecule type" value="Genomic_DNA"/>
</dbReference>
<organism evidence="2 3">
    <name type="scientific">Passalora fulva</name>
    <name type="common">Tomato leaf mold</name>
    <name type="synonym">Cladosporium fulvum</name>
    <dbReference type="NCBI Taxonomy" id="5499"/>
    <lineage>
        <taxon>Eukaryota</taxon>
        <taxon>Fungi</taxon>
        <taxon>Dikarya</taxon>
        <taxon>Ascomycota</taxon>
        <taxon>Pezizomycotina</taxon>
        <taxon>Dothideomycetes</taxon>
        <taxon>Dothideomycetidae</taxon>
        <taxon>Mycosphaerellales</taxon>
        <taxon>Mycosphaerellaceae</taxon>
        <taxon>Fulvia</taxon>
    </lineage>
</organism>
<name>A0A9Q8PJN9_PASFU</name>
<feature type="region of interest" description="Disordered" evidence="1">
    <location>
        <begin position="102"/>
        <end position="124"/>
    </location>
</feature>
<dbReference type="Proteomes" id="UP000756132">
    <property type="component" value="Chromosome 11"/>
</dbReference>
<evidence type="ECO:0000313" key="2">
    <source>
        <dbReference type="EMBL" id="UJO23671.1"/>
    </source>
</evidence>
<evidence type="ECO:0000313" key="3">
    <source>
        <dbReference type="Proteomes" id="UP000756132"/>
    </source>
</evidence>
<dbReference type="AlphaFoldDB" id="A0A9Q8PJN9"/>
<feature type="compositionally biased region" description="Basic and acidic residues" evidence="1">
    <location>
        <begin position="113"/>
        <end position="124"/>
    </location>
</feature>
<reference evidence="2" key="1">
    <citation type="submission" date="2021-12" db="EMBL/GenBank/DDBJ databases">
        <authorList>
            <person name="Zaccaron A."/>
            <person name="Stergiopoulos I."/>
        </authorList>
    </citation>
    <scope>NUCLEOTIDE SEQUENCE</scope>
    <source>
        <strain evidence="2">Race5_Kim</strain>
    </source>
</reference>
<dbReference type="KEGG" id="ffu:CLAFUR5_13071"/>
<dbReference type="GeneID" id="71992949"/>
<accession>A0A9Q8PJN9</accession>
<dbReference type="OrthoDB" id="10387329at2759"/>
<dbReference type="RefSeq" id="XP_047768037.1">
    <property type="nucleotide sequence ID" value="XM_047912219.1"/>
</dbReference>
<evidence type="ECO:0000256" key="1">
    <source>
        <dbReference type="SAM" id="MobiDB-lite"/>
    </source>
</evidence>
<gene>
    <name evidence="2" type="ORF">CLAFUR5_13071</name>
</gene>
<sequence length="124" mass="13508">MTTPTINYKGMTESYSIFYIEILIPDGFGSGDAYALLLDLVCKLYSHNPKVLLREVDDLPYGAPRAFFCGVPERGAWPGNGIAGLGLEEDGEEKVRVRKIWPLGEGQGGGGEDVDKVEEGKRSV</sequence>
<protein>
    <submittedName>
        <fullName evidence="2">Uncharacterized protein</fullName>
    </submittedName>
</protein>